<dbReference type="SUPFAM" id="SSF52540">
    <property type="entry name" value="P-loop containing nucleoside triphosphate hydrolases"/>
    <property type="match status" value="1"/>
</dbReference>
<protein>
    <submittedName>
        <fullName evidence="4">Adenylate/guanylate cyclase domain-containing protein</fullName>
    </submittedName>
</protein>
<dbReference type="Gene3D" id="1.25.40.10">
    <property type="entry name" value="Tetratricopeptide repeat domain"/>
    <property type="match status" value="2"/>
</dbReference>
<dbReference type="Pfam" id="PF13191">
    <property type="entry name" value="AAA_16"/>
    <property type="match status" value="1"/>
</dbReference>
<sequence length="1009" mass="110715">MLAPLATHRERRQLTILFCDLVDSTALSARMDAEDFGELIAAYFELCNSTFKRYRAYVDREEGDSLRVYFGYPTAHDDDAQRAVFAALEIISAVAQLGDRLGCRLSVHIGIDTGEVVAGEPDIGGHPSPRVIGQTPNVAKRLQDLAPPGNLYVSATTVRMVEHRFEVQPLGPLNLKGLPRPVKVFRILRQRSPSSTVERFDGRALVPLVSRGEELSLSEQRWKLACQGQGQVVLIRGEPGIGKSRLLHAFLSRLDRTGSRVLITQCQEQFANSVLYPLIDLLQRDLGLGRERSAAEQAAALRIAFASGRVPAPDALPLIGNLLALPMESVPVVEDSARAQRERTLEWLIQWVLGTDTGVPVALVIEDLHWADASTLDFLGLILERVRSRRVLVLLTYRPEFLPPWRAQAWFDELALSRLSLPQARIMAQSVAGAAALPEEVLQRIADRSDGVPLFIEELTKMLLEARSSEEWESLSSQSDAASLSIPETLRGSLTARLDYLNVSKSIAQLASVLGHEFSYALIRLVSDMDDDRLQQAIEELVDAELLFQRGLPPNATFAFKHVLVQEAAYLSLLKGRRADYHLRAATVLVAHFEDLIDRHPELAARHFAAAGKPESACDFWFRAGQRALEASADVEAAAHLRLALQQLELLPDRDRQVAREVKCLTTLGSALTASHGYAAPEVEEAFARARSLCQSLGDTEQLYAALMGLHGFYQVRGMLRPAVALGLDLVAIAEERGDPLWRAQSHRCLGWSLFCNGQIKAGAEHLSIVLALFDPIQAREHVRTQGAHPWVVGFVNTALLECLAGNPDRALKSSREGLDLARELQMPLPLAYALVMSAKVRCLLNEPEHALELAMEGRELALKHGMPYWSSWGSILQGWALVQLGQHATGFSALQEGLTAYRATGSKLFEASSLALLAECYAATGDPGRALETIGLALDNSLVADGYFYTPELRRLQGQLLHATGADISLARLATLNALELARAQGAGSVERRAVEQLRLFGAHAGST</sequence>
<organism evidence="4 5">
    <name type="scientific">Variovorax ureilyticus</name>
    <dbReference type="NCBI Taxonomy" id="1836198"/>
    <lineage>
        <taxon>Bacteria</taxon>
        <taxon>Pseudomonadati</taxon>
        <taxon>Pseudomonadota</taxon>
        <taxon>Betaproteobacteria</taxon>
        <taxon>Burkholderiales</taxon>
        <taxon>Comamonadaceae</taxon>
        <taxon>Variovorax</taxon>
    </lineage>
</organism>
<name>A0ABU8V7Y4_9BURK</name>
<proteinExistence type="predicted"/>
<dbReference type="CDD" id="cd07302">
    <property type="entry name" value="CHD"/>
    <property type="match status" value="1"/>
</dbReference>
<dbReference type="InterPro" id="IPR011990">
    <property type="entry name" value="TPR-like_helical_dom_sf"/>
</dbReference>
<dbReference type="PROSITE" id="PS50125">
    <property type="entry name" value="GUANYLATE_CYCLASE_2"/>
    <property type="match status" value="1"/>
</dbReference>
<feature type="domain" description="Guanylate cyclase" evidence="3">
    <location>
        <begin position="15"/>
        <end position="143"/>
    </location>
</feature>
<dbReference type="EMBL" id="JBBKZU010000001">
    <property type="protein sequence ID" value="MEJ8809752.1"/>
    <property type="molecule type" value="Genomic_DNA"/>
</dbReference>
<dbReference type="SMART" id="SM00382">
    <property type="entry name" value="AAA"/>
    <property type="match status" value="1"/>
</dbReference>
<gene>
    <name evidence="4" type="ORF">WKW77_01645</name>
</gene>
<dbReference type="Pfam" id="PF00211">
    <property type="entry name" value="Guanylate_cyc"/>
    <property type="match status" value="1"/>
</dbReference>
<dbReference type="InterPro" id="IPR027417">
    <property type="entry name" value="P-loop_NTPase"/>
</dbReference>
<dbReference type="Gene3D" id="3.30.70.1230">
    <property type="entry name" value="Nucleotide cyclase"/>
    <property type="match status" value="1"/>
</dbReference>
<evidence type="ECO:0000313" key="5">
    <source>
        <dbReference type="Proteomes" id="UP001365846"/>
    </source>
</evidence>
<dbReference type="Proteomes" id="UP001365846">
    <property type="component" value="Unassembled WGS sequence"/>
</dbReference>
<evidence type="ECO:0000259" key="3">
    <source>
        <dbReference type="PROSITE" id="PS50125"/>
    </source>
</evidence>
<keyword evidence="1" id="KW-0547">Nucleotide-binding</keyword>
<accession>A0ABU8V7Y4</accession>
<dbReference type="SUPFAM" id="SSF55073">
    <property type="entry name" value="Nucleotide cyclase"/>
    <property type="match status" value="1"/>
</dbReference>
<dbReference type="InterPro" id="IPR029787">
    <property type="entry name" value="Nucleotide_cyclase"/>
</dbReference>
<dbReference type="RefSeq" id="WP_340355084.1">
    <property type="nucleotide sequence ID" value="NZ_JBBKZU010000001.1"/>
</dbReference>
<keyword evidence="2" id="KW-0067">ATP-binding</keyword>
<dbReference type="InterPro" id="IPR041664">
    <property type="entry name" value="AAA_16"/>
</dbReference>
<dbReference type="PANTHER" id="PTHR16305">
    <property type="entry name" value="TESTICULAR SOLUBLE ADENYLYL CYCLASE"/>
    <property type="match status" value="1"/>
</dbReference>
<keyword evidence="5" id="KW-1185">Reference proteome</keyword>
<dbReference type="SMART" id="SM00044">
    <property type="entry name" value="CYCc"/>
    <property type="match status" value="1"/>
</dbReference>
<evidence type="ECO:0000256" key="1">
    <source>
        <dbReference type="ARBA" id="ARBA00022741"/>
    </source>
</evidence>
<dbReference type="PANTHER" id="PTHR16305:SF28">
    <property type="entry name" value="GUANYLATE CYCLASE DOMAIN-CONTAINING PROTEIN"/>
    <property type="match status" value="1"/>
</dbReference>
<evidence type="ECO:0000256" key="2">
    <source>
        <dbReference type="ARBA" id="ARBA00022840"/>
    </source>
</evidence>
<dbReference type="InterPro" id="IPR001054">
    <property type="entry name" value="A/G_cyclase"/>
</dbReference>
<evidence type="ECO:0000313" key="4">
    <source>
        <dbReference type="EMBL" id="MEJ8809752.1"/>
    </source>
</evidence>
<dbReference type="SUPFAM" id="SSF48452">
    <property type="entry name" value="TPR-like"/>
    <property type="match status" value="1"/>
</dbReference>
<reference evidence="4 5" key="1">
    <citation type="submission" date="2024-03" db="EMBL/GenBank/DDBJ databases">
        <title>Novel species of the genus Variovorax.</title>
        <authorList>
            <person name="Liu Q."/>
            <person name="Xin Y.-H."/>
        </authorList>
    </citation>
    <scope>NUCLEOTIDE SEQUENCE [LARGE SCALE GENOMIC DNA]</scope>
    <source>
        <strain evidence="4 5">KACC 18899</strain>
    </source>
</reference>
<dbReference type="InterPro" id="IPR003593">
    <property type="entry name" value="AAA+_ATPase"/>
</dbReference>
<comment type="caution">
    <text evidence="4">The sequence shown here is derived from an EMBL/GenBank/DDBJ whole genome shotgun (WGS) entry which is preliminary data.</text>
</comment>